<comment type="similarity">
    <text evidence="1">Belongs to the disease resistance NB-LRR family.</text>
</comment>
<dbReference type="Pfam" id="PF25019">
    <property type="entry name" value="LRR_R13L1-DRL21"/>
    <property type="match status" value="1"/>
</dbReference>
<name>A0A8D7ATG0_MUSAM</name>
<dbReference type="InterPro" id="IPR032675">
    <property type="entry name" value="LRR_dom_sf"/>
</dbReference>
<dbReference type="InterPro" id="IPR038005">
    <property type="entry name" value="RX-like_CC"/>
</dbReference>
<dbReference type="OrthoDB" id="775811at2759"/>
<dbReference type="Pfam" id="PF23559">
    <property type="entry name" value="WHD_DRP"/>
    <property type="match status" value="1"/>
</dbReference>
<dbReference type="Pfam" id="PF18052">
    <property type="entry name" value="Rx_N"/>
    <property type="match status" value="1"/>
</dbReference>
<evidence type="ECO:0000256" key="4">
    <source>
        <dbReference type="ARBA" id="ARBA00022741"/>
    </source>
</evidence>
<evidence type="ECO:0000256" key="2">
    <source>
        <dbReference type="ARBA" id="ARBA00022614"/>
    </source>
</evidence>
<feature type="domain" description="Disease resistance protein winged helix" evidence="9">
    <location>
        <begin position="430"/>
        <end position="494"/>
    </location>
</feature>
<dbReference type="Gene3D" id="1.10.10.10">
    <property type="entry name" value="Winged helix-like DNA-binding domain superfamily/Winged helix DNA-binding domain"/>
    <property type="match status" value="1"/>
</dbReference>
<dbReference type="AlphaFoldDB" id="A0A8D7ATG0"/>
<reference evidence="11" key="1">
    <citation type="submission" date="2021-03" db="EMBL/GenBank/DDBJ databases">
        <authorList>
            <consortium name="Genoscope - CEA"/>
            <person name="William W."/>
        </authorList>
    </citation>
    <scope>NUCLEOTIDE SEQUENCE</scope>
    <source>
        <strain evidence="11">Doubled-haploid Pahang</strain>
    </source>
</reference>
<proteinExistence type="inferred from homology"/>
<dbReference type="GO" id="GO:0005524">
    <property type="term" value="F:ATP binding"/>
    <property type="evidence" value="ECO:0007669"/>
    <property type="project" value="UniProtKB-KW"/>
</dbReference>
<dbReference type="PANTHER" id="PTHR36766">
    <property type="entry name" value="PLANT BROAD-SPECTRUM MILDEW RESISTANCE PROTEIN RPW8"/>
    <property type="match status" value="1"/>
</dbReference>
<dbReference type="PANTHER" id="PTHR36766:SF40">
    <property type="entry name" value="DISEASE RESISTANCE PROTEIN RGA3"/>
    <property type="match status" value="1"/>
</dbReference>
<evidence type="ECO:0000256" key="6">
    <source>
        <dbReference type="ARBA" id="ARBA00022840"/>
    </source>
</evidence>
<dbReference type="CDD" id="cd14798">
    <property type="entry name" value="RX-CC_like"/>
    <property type="match status" value="1"/>
</dbReference>
<evidence type="ECO:0000256" key="3">
    <source>
        <dbReference type="ARBA" id="ARBA00022737"/>
    </source>
</evidence>
<dbReference type="Gene3D" id="1.20.5.4130">
    <property type="match status" value="1"/>
</dbReference>
<dbReference type="Pfam" id="PF00931">
    <property type="entry name" value="NB-ARC"/>
    <property type="match status" value="1"/>
</dbReference>
<dbReference type="GO" id="GO:0051707">
    <property type="term" value="P:response to other organism"/>
    <property type="evidence" value="ECO:0007669"/>
    <property type="project" value="UniProtKB-ARBA"/>
</dbReference>
<dbReference type="PRINTS" id="PR00364">
    <property type="entry name" value="DISEASERSIST"/>
</dbReference>
<dbReference type="FunFam" id="3.40.50.300:FF:001091">
    <property type="entry name" value="Probable disease resistance protein At1g61300"/>
    <property type="match status" value="1"/>
</dbReference>
<dbReference type="EMBL" id="HG996476">
    <property type="protein sequence ID" value="CAG1854945.1"/>
    <property type="molecule type" value="Genomic_DNA"/>
</dbReference>
<dbReference type="GO" id="GO:0043531">
    <property type="term" value="F:ADP binding"/>
    <property type="evidence" value="ECO:0007669"/>
    <property type="project" value="InterPro"/>
</dbReference>
<evidence type="ECO:0000259" key="10">
    <source>
        <dbReference type="Pfam" id="PF25019"/>
    </source>
</evidence>
<dbReference type="InterPro" id="IPR002182">
    <property type="entry name" value="NB-ARC"/>
</dbReference>
<dbReference type="InterPro" id="IPR056789">
    <property type="entry name" value="LRR_R13L1-DRL21"/>
</dbReference>
<dbReference type="Gene3D" id="3.40.50.300">
    <property type="entry name" value="P-loop containing nucleotide triphosphate hydrolases"/>
    <property type="match status" value="1"/>
</dbReference>
<accession>A0A8D7ATG0</accession>
<feature type="domain" description="Disease resistance N-terminal" evidence="8">
    <location>
        <begin position="10"/>
        <end position="97"/>
    </location>
</feature>
<keyword evidence="3" id="KW-0677">Repeat</keyword>
<gene>
    <name evidence="11" type="ORF">GSMUA_331710.1</name>
</gene>
<dbReference type="SUPFAM" id="SSF52540">
    <property type="entry name" value="P-loop containing nucleoside triphosphate hydrolases"/>
    <property type="match status" value="1"/>
</dbReference>
<dbReference type="InterPro" id="IPR036388">
    <property type="entry name" value="WH-like_DNA-bd_sf"/>
</dbReference>
<keyword evidence="2" id="KW-0433">Leucine-rich repeat</keyword>
<dbReference type="InterPro" id="IPR027417">
    <property type="entry name" value="P-loop_NTPase"/>
</dbReference>
<keyword evidence="6" id="KW-0067">ATP-binding</keyword>
<evidence type="ECO:0000313" key="11">
    <source>
        <dbReference type="EMBL" id="CAG1854945.1"/>
    </source>
</evidence>
<feature type="domain" description="R13L1/DRL21-like LRR repeat region" evidence="10">
    <location>
        <begin position="676"/>
        <end position="803"/>
    </location>
</feature>
<evidence type="ECO:0000259" key="7">
    <source>
        <dbReference type="Pfam" id="PF00931"/>
    </source>
</evidence>
<dbReference type="SUPFAM" id="SSF52058">
    <property type="entry name" value="L domain-like"/>
    <property type="match status" value="2"/>
</dbReference>
<feature type="domain" description="NB-ARC" evidence="7">
    <location>
        <begin position="172"/>
        <end position="345"/>
    </location>
</feature>
<dbReference type="InterPro" id="IPR058922">
    <property type="entry name" value="WHD_DRP"/>
</dbReference>
<keyword evidence="5" id="KW-0611">Plant defense</keyword>
<dbReference type="InterPro" id="IPR041118">
    <property type="entry name" value="Rx_N"/>
</dbReference>
<organism evidence="11">
    <name type="scientific">Musa acuminata subsp. malaccensis</name>
    <name type="common">Wild banana</name>
    <name type="synonym">Musa malaccensis</name>
    <dbReference type="NCBI Taxonomy" id="214687"/>
    <lineage>
        <taxon>Eukaryota</taxon>
        <taxon>Viridiplantae</taxon>
        <taxon>Streptophyta</taxon>
        <taxon>Embryophyta</taxon>
        <taxon>Tracheophyta</taxon>
        <taxon>Spermatophyta</taxon>
        <taxon>Magnoliopsida</taxon>
        <taxon>Liliopsida</taxon>
        <taxon>Zingiberales</taxon>
        <taxon>Musaceae</taxon>
        <taxon>Musa</taxon>
    </lineage>
</organism>
<evidence type="ECO:0000259" key="9">
    <source>
        <dbReference type="Pfam" id="PF23559"/>
    </source>
</evidence>
<dbReference type="Gene3D" id="3.80.10.10">
    <property type="entry name" value="Ribonuclease Inhibitor"/>
    <property type="match status" value="2"/>
</dbReference>
<protein>
    <submittedName>
        <fullName evidence="11">(wild Malaysian banana) hypothetical protein</fullName>
    </submittedName>
</protein>
<sequence length="1114" mass="127244">MAGEAVLGAFMQVLFDKIITTVLHETRSLWGAHGELQNMTTTLPTIQALLEDAEEKQLKDKSVRYWLAKLKDVAYDMDELLDKYTAEVLQRKTEREAQSMQVCSCFANICWHGMLQFKLRHRIRAIRERFDKIARERESLGLQILDWTDQLQVTERPQTSSLVDDINVVGRETDKEKIIKILLADAGSTPNVSVIPIVGMGGLGKTTLAQLVYNDHRVKEHFQLRIWVCVSEIFDEMKLTKETLEATTSGYSCTTRNLNLLHEELVEKFKGKRFLLVLDDVWNEDPNKWYTYSNALRSGNRGSKIIVTTQNESVGRIMGGVSPYKLKQLSDSECWTLFRNYAFVNGNSRIYPNLEKIGRDIVQKLEGLPLGAKTLGSLLYSKTNEEDWKNILKSEIWELTPGKNNILPALRLSYKHLTPHLKQCFAFCSVFHKDYIFERSILVKIWMALGFIQPHGSKRLEDIGNSYFDELVTRSFFQSHNGNYVMHDAIHKLAQSLSVGECHKMEEDLGNNDPKKLHHLSFSCANSVPTSFVEFYKFKRLRTLLLLQGYKSKTGPIPDDLFTELSSLRVLVLHRRDINELPNSVGNLIQLRYLGLSGTDIKTLPQSIGKLYNLQVLNLKNCNLLVKIPDGITRLINLRHLEATTKLITKITGLGNLTCLQELDKFTVRKARGHKIKELKEMNELRGNLRIKKLENVFNGKQASEANLYAKEFLHTLKLEWSDERNVNCEGENLHEEVLEALQPHHDLKELTIMGYAGTKFPSWLGHPSFCYLQTIHMSNCRRCIVLPPLGQLPLLRYLDISGVHGLIRISEEFSGIADIQGFPSLVELLLDDMPDLVEWICSDYVSLFPCLTEVAIVDCPKLRELPSLPRTITRLKISDIGINFLPGLQNSDSLHLPRLSVLQINECVNLASLQQGLLEQQLRALEQLTITGCQELAKLPTEGFRSLVSLKSLHIYNCPKLGTREDDRALLPSSLEDLRISSCSKLVKKLLEELKHLSYLQHLRIKDCPDLYYFPEEGLPITLKFIGISDCINLQLLPARIQELSSLTTLTIVNCQQVQYLPEAGLPIELQELCIKECPLLKERCQERTGEDWHKIVHIPRIEIDELILRRLG</sequence>
<evidence type="ECO:0000256" key="1">
    <source>
        <dbReference type="ARBA" id="ARBA00008894"/>
    </source>
</evidence>
<evidence type="ECO:0000259" key="8">
    <source>
        <dbReference type="Pfam" id="PF18052"/>
    </source>
</evidence>
<dbReference type="GO" id="GO:0006952">
    <property type="term" value="P:defense response"/>
    <property type="evidence" value="ECO:0007669"/>
    <property type="project" value="UniProtKB-KW"/>
</dbReference>
<keyword evidence="4" id="KW-0547">Nucleotide-binding</keyword>
<evidence type="ECO:0000256" key="5">
    <source>
        <dbReference type="ARBA" id="ARBA00022821"/>
    </source>
</evidence>